<dbReference type="Gene3D" id="2.60.40.10">
    <property type="entry name" value="Immunoglobulins"/>
    <property type="match status" value="1"/>
</dbReference>
<feature type="transmembrane region" description="Helical" evidence="1">
    <location>
        <begin position="12"/>
        <end position="31"/>
    </location>
</feature>
<dbReference type="InterPro" id="IPR013783">
    <property type="entry name" value="Ig-like_fold"/>
</dbReference>
<evidence type="ECO:0000313" key="2">
    <source>
        <dbReference type="EMBL" id="MCD1294742.1"/>
    </source>
</evidence>
<keyword evidence="1" id="KW-0472">Membrane</keyword>
<keyword evidence="1" id="KW-0812">Transmembrane</keyword>
<comment type="caution">
    <text evidence="2">The sequence shown here is derived from an EMBL/GenBank/DDBJ whole genome shotgun (WGS) entry which is preliminary data.</text>
</comment>
<accession>A0AAP2RCS9</accession>
<organism evidence="2 3">
    <name type="scientific">Methanooceanicella nereidis</name>
    <dbReference type="NCBI Taxonomy" id="2052831"/>
    <lineage>
        <taxon>Archaea</taxon>
        <taxon>Methanobacteriati</taxon>
        <taxon>Methanobacteriota</taxon>
        <taxon>Stenosarchaea group</taxon>
        <taxon>Methanomicrobia</taxon>
        <taxon>Methanocellales</taxon>
        <taxon>Methanocellaceae</taxon>
        <taxon>Methanooceanicella</taxon>
    </lineage>
</organism>
<gene>
    <name evidence="2" type="ORF">CUJ83_06985</name>
</gene>
<name>A0AAP2RCS9_9EURY</name>
<dbReference type="SUPFAM" id="SSF49373">
    <property type="entry name" value="Invasin/intimin cell-adhesion fragments"/>
    <property type="match status" value="1"/>
</dbReference>
<protein>
    <submittedName>
        <fullName evidence="2">Uncharacterized protein</fullName>
    </submittedName>
</protein>
<reference evidence="2 3" key="1">
    <citation type="submission" date="2017-11" db="EMBL/GenBank/DDBJ databases">
        <title>Isolation and Characterization of Family Methanocellaceae Species from Potential Methane Hydrate Area Offshore Southwestern Taiwan.</title>
        <authorList>
            <person name="Zhang W.-L."/>
            <person name="Chen W.-C."/>
            <person name="Lai M.-C."/>
            <person name="Chen S.-C."/>
        </authorList>
    </citation>
    <scope>NUCLEOTIDE SEQUENCE [LARGE SCALE GENOMIC DNA]</scope>
    <source>
        <strain evidence="2 3">CWC-04</strain>
    </source>
</reference>
<evidence type="ECO:0000256" key="1">
    <source>
        <dbReference type="SAM" id="Phobius"/>
    </source>
</evidence>
<evidence type="ECO:0000313" key="3">
    <source>
        <dbReference type="Proteomes" id="UP001320159"/>
    </source>
</evidence>
<dbReference type="InterPro" id="IPR008964">
    <property type="entry name" value="Invasin/intimin_cell_adhesion"/>
</dbReference>
<dbReference type="Proteomes" id="UP001320159">
    <property type="component" value="Unassembled WGS sequence"/>
</dbReference>
<dbReference type="AlphaFoldDB" id="A0AAP2RCS9"/>
<dbReference type="EMBL" id="PGCK01000005">
    <property type="protein sequence ID" value="MCD1294742.1"/>
    <property type="molecule type" value="Genomic_DNA"/>
</dbReference>
<proteinExistence type="predicted"/>
<keyword evidence="3" id="KW-1185">Reference proteome</keyword>
<keyword evidence="1" id="KW-1133">Transmembrane helix</keyword>
<dbReference type="RefSeq" id="WP_230741578.1">
    <property type="nucleotide sequence ID" value="NZ_PGCK01000005.1"/>
</dbReference>
<sequence length="408" mass="44361">MSKIIRDDSGQFLLTSAFILAFAIIAITLMLNNVIFSSNMAYVGMMDQSRYDALSLKQATAKEISYAYNYTKGDADSSRFDKYTDDYEKALNGLYGIKSKQVTITSTPYRIPISDPLAVTETESQLSIIGRNSNLTYKIFTGNPLSSGTTPGGTSSGYKINIIPSKYNVTVGLTPMDYVLLTVEVFSNSSTPVAQANVDVTMHKTLAGSEFRDLSGTAVTVVTTDSTGKATLKYVSAQTGTDTIYATIGAGNRSNDINIFCAPIPSACSHVVGNTTYTKTYAENEKIYATGGGNLRADFVKISYDIYVNGLYNFSNFKVDITLNPDSNNTAFATSDDSGSFTQALISGTNYNKNINVRIQCLDNDYPYFANLTMRISGTCNICGTPGNRPLYEREVIIHVRGNPGDWP</sequence>